<keyword evidence="1" id="KW-0732">Signal</keyword>
<name>A0A6A1R0I3_9BURK</name>
<evidence type="ECO:0000313" key="2">
    <source>
        <dbReference type="EMBL" id="KAB0585776.1"/>
    </source>
</evidence>
<dbReference type="EMBL" id="VZOT01000010">
    <property type="protein sequence ID" value="KAB0585776.1"/>
    <property type="molecule type" value="Genomic_DNA"/>
</dbReference>
<feature type="signal peptide" evidence="1">
    <location>
        <begin position="1"/>
        <end position="19"/>
    </location>
</feature>
<proteinExistence type="predicted"/>
<feature type="chain" id="PRO_5025576380" description="Type IV pilus biogenesis protein PilP" evidence="1">
    <location>
        <begin position="20"/>
        <end position="176"/>
    </location>
</feature>
<gene>
    <name evidence="2" type="ORF">F7P80_12690</name>
</gene>
<protein>
    <recommendedName>
        <fullName evidence="3">Type IV pilus biogenesis protein PilP</fullName>
    </recommendedName>
</protein>
<evidence type="ECO:0008006" key="3">
    <source>
        <dbReference type="Google" id="ProtNLM"/>
    </source>
</evidence>
<sequence>MRVLNLVFILLALPGSAYSADAIQVNPSSSSDTFGLLLEKQVQLIDSELDAKIRANNNQGRLPNSALGSMPPNATPLLEAKQDFSDQEPVLEAIWGVVGEEVAELNYQGRHIPVSMQEPYISKIDGWKLESITPYSITLLKMDGKRIQQRKSITLDWRNQSVDAAVRPVAHTIENQ</sequence>
<dbReference type="AlphaFoldDB" id="A0A6A1R0I3"/>
<accession>A0A6A1R0I3</accession>
<reference evidence="2" key="1">
    <citation type="submission" date="2019-09" db="EMBL/GenBank/DDBJ databases">
        <title>Draft genome sequences of 48 bacterial type strains from the CCUG.</title>
        <authorList>
            <person name="Tunovic T."/>
            <person name="Pineiro-Iglesias B."/>
            <person name="Unosson C."/>
            <person name="Inganas E."/>
            <person name="Ohlen M."/>
            <person name="Cardew S."/>
            <person name="Jensie-Markopoulos S."/>
            <person name="Salva-Serra F."/>
            <person name="Jaen-Luchoro D."/>
            <person name="Karlsson R."/>
            <person name="Svensson-Stadler L."/>
            <person name="Chun J."/>
            <person name="Moore E."/>
        </authorList>
    </citation>
    <scope>NUCLEOTIDE SEQUENCE</scope>
    <source>
        <strain evidence="2">CCUG 15333</strain>
    </source>
</reference>
<dbReference type="RefSeq" id="WP_151045191.1">
    <property type="nucleotide sequence ID" value="NZ_VZOT01000010.1"/>
</dbReference>
<evidence type="ECO:0000256" key="1">
    <source>
        <dbReference type="SAM" id="SignalP"/>
    </source>
</evidence>
<comment type="caution">
    <text evidence="2">The sequence shown here is derived from an EMBL/GenBank/DDBJ whole genome shotgun (WGS) entry which is preliminary data.</text>
</comment>
<organism evidence="2">
    <name type="scientific">Comamonas kerstersii</name>
    <dbReference type="NCBI Taxonomy" id="225992"/>
    <lineage>
        <taxon>Bacteria</taxon>
        <taxon>Pseudomonadati</taxon>
        <taxon>Pseudomonadota</taxon>
        <taxon>Betaproteobacteria</taxon>
        <taxon>Burkholderiales</taxon>
        <taxon>Comamonadaceae</taxon>
        <taxon>Comamonas</taxon>
    </lineage>
</organism>